<dbReference type="PANTHER" id="PTHR21666">
    <property type="entry name" value="PEPTIDASE-RELATED"/>
    <property type="match status" value="1"/>
</dbReference>
<sequence>MNLPNSLDVKMKNKQTLNRLKLTYTLPAILVSIILSGCARNEGPAPVVSVNGNVDSMAQSGQIYQQEGSGSVGIVPLQPEGSSSSFNTQQSTGYQPMNLNSQPVQNTPNTQYNQAMTTSQVPQRDYNSIPKGSFSGTTYTVQPGDTLFYVAWITGSNVNELASLNGLTYPYALNSGQQLTISNQVNPTTYNSQQGYAASSTFYTNSEPQSQPQAASSGKMLSQANPAVSSTSANMSSGSLSQVSSKGFRWPTEGNVILGFSKADGGSKGIEISGVQGQPVFASKGGKVVYAGNALAGYGNLIIINHDDEYLSAYAHNDTIMITEGESVQGGQQIATMGNTGTDRVKLYFEIRYKGVSTDPIPFLPAK</sequence>
<feature type="domain" description="LysM" evidence="3">
    <location>
        <begin position="137"/>
        <end position="181"/>
    </location>
</feature>
<dbReference type="PROSITE" id="PS51782">
    <property type="entry name" value="LYSM"/>
    <property type="match status" value="1"/>
</dbReference>
<organism evidence="4 5">
    <name type="scientific">Thorsellia kenyensis</name>
    <dbReference type="NCBI Taxonomy" id="1549888"/>
    <lineage>
        <taxon>Bacteria</taxon>
        <taxon>Pseudomonadati</taxon>
        <taxon>Pseudomonadota</taxon>
        <taxon>Gammaproteobacteria</taxon>
        <taxon>Enterobacterales</taxon>
        <taxon>Thorselliaceae</taxon>
        <taxon>Thorsellia</taxon>
    </lineage>
</organism>
<dbReference type="RefSeq" id="WP_385877086.1">
    <property type="nucleotide sequence ID" value="NZ_JBHLXE010000087.1"/>
</dbReference>
<dbReference type="CDD" id="cd12797">
    <property type="entry name" value="M23_peptidase"/>
    <property type="match status" value="1"/>
</dbReference>
<dbReference type="EMBL" id="JBHLXE010000087">
    <property type="protein sequence ID" value="MFC0179974.1"/>
    <property type="molecule type" value="Genomic_DNA"/>
</dbReference>
<reference evidence="4 5" key="1">
    <citation type="submission" date="2024-09" db="EMBL/GenBank/DDBJ databases">
        <authorList>
            <person name="Sun Q."/>
            <person name="Mori K."/>
        </authorList>
    </citation>
    <scope>NUCLEOTIDE SEQUENCE [LARGE SCALE GENOMIC DNA]</scope>
    <source>
        <strain evidence="4 5">CCM 8545</strain>
    </source>
</reference>
<gene>
    <name evidence="4" type="ORF">ACFFIT_07740</name>
</gene>
<dbReference type="InterPro" id="IPR016047">
    <property type="entry name" value="M23ase_b-sheet_dom"/>
</dbReference>
<feature type="compositionally biased region" description="Low complexity" evidence="2">
    <location>
        <begin position="208"/>
        <end position="217"/>
    </location>
</feature>
<dbReference type="InterPro" id="IPR018392">
    <property type="entry name" value="LysM"/>
</dbReference>
<feature type="region of interest" description="Disordered" evidence="2">
    <location>
        <begin position="203"/>
        <end position="239"/>
    </location>
</feature>
<evidence type="ECO:0000256" key="2">
    <source>
        <dbReference type="SAM" id="MobiDB-lite"/>
    </source>
</evidence>
<dbReference type="Pfam" id="PF01476">
    <property type="entry name" value="LysM"/>
    <property type="match status" value="1"/>
</dbReference>
<dbReference type="InterPro" id="IPR036779">
    <property type="entry name" value="LysM_dom_sf"/>
</dbReference>
<dbReference type="SUPFAM" id="SSF51261">
    <property type="entry name" value="Duplicated hybrid motif"/>
    <property type="match status" value="1"/>
</dbReference>
<dbReference type="InterPro" id="IPR011055">
    <property type="entry name" value="Dup_hybrid_motif"/>
</dbReference>
<feature type="compositionally biased region" description="Polar residues" evidence="2">
    <location>
        <begin position="219"/>
        <end position="235"/>
    </location>
</feature>
<keyword evidence="5" id="KW-1185">Reference proteome</keyword>
<name>A0ABV6CAH7_9GAMM</name>
<evidence type="ECO:0000256" key="1">
    <source>
        <dbReference type="ARBA" id="ARBA00038420"/>
    </source>
</evidence>
<dbReference type="CDD" id="cd00118">
    <property type="entry name" value="LysM"/>
    <property type="match status" value="1"/>
</dbReference>
<comment type="similarity">
    <text evidence="1">Belongs to the E.coli NlpD/Haemophilus LppB family.</text>
</comment>
<dbReference type="InterPro" id="IPR050570">
    <property type="entry name" value="Cell_wall_metabolism_enzyme"/>
</dbReference>
<evidence type="ECO:0000313" key="4">
    <source>
        <dbReference type="EMBL" id="MFC0179974.1"/>
    </source>
</evidence>
<dbReference type="SMART" id="SM00257">
    <property type="entry name" value="LysM"/>
    <property type="match status" value="1"/>
</dbReference>
<protein>
    <submittedName>
        <fullName evidence="4">Peptidoglycan DD-metalloendopeptidase family protein</fullName>
    </submittedName>
</protein>
<evidence type="ECO:0000259" key="3">
    <source>
        <dbReference type="PROSITE" id="PS51782"/>
    </source>
</evidence>
<evidence type="ECO:0000313" key="5">
    <source>
        <dbReference type="Proteomes" id="UP001589758"/>
    </source>
</evidence>
<dbReference type="Gene3D" id="2.70.70.10">
    <property type="entry name" value="Glucose Permease (Domain IIA)"/>
    <property type="match status" value="1"/>
</dbReference>
<proteinExistence type="inferred from homology"/>
<dbReference type="PANTHER" id="PTHR21666:SF263">
    <property type="entry name" value="MUREIN HYDROLASE ACTIVATOR NLPD"/>
    <property type="match status" value="1"/>
</dbReference>
<comment type="caution">
    <text evidence="4">The sequence shown here is derived from an EMBL/GenBank/DDBJ whole genome shotgun (WGS) entry which is preliminary data.</text>
</comment>
<dbReference type="Pfam" id="PF01551">
    <property type="entry name" value="Peptidase_M23"/>
    <property type="match status" value="1"/>
</dbReference>
<accession>A0ABV6CAH7</accession>
<dbReference type="Proteomes" id="UP001589758">
    <property type="component" value="Unassembled WGS sequence"/>
</dbReference>
<dbReference type="Gene3D" id="3.10.350.10">
    <property type="entry name" value="LysM domain"/>
    <property type="match status" value="1"/>
</dbReference>